<gene>
    <name evidence="3" type="ORF">NEF87_004763</name>
</gene>
<keyword evidence="4" id="KW-1185">Reference proteome</keyword>
<evidence type="ECO:0000313" key="3">
    <source>
        <dbReference type="EMBL" id="UYP48478.1"/>
    </source>
</evidence>
<feature type="region of interest" description="Disordered" evidence="1">
    <location>
        <begin position="130"/>
        <end position="186"/>
    </location>
</feature>
<name>A0ABY6HY76_9ARCH</name>
<keyword evidence="2" id="KW-0472">Membrane</keyword>
<feature type="compositionally biased region" description="Low complexity" evidence="1">
    <location>
        <begin position="139"/>
        <end position="150"/>
    </location>
</feature>
<feature type="transmembrane region" description="Helical" evidence="2">
    <location>
        <begin position="12"/>
        <end position="34"/>
    </location>
</feature>
<feature type="compositionally biased region" description="Polar residues" evidence="1">
    <location>
        <begin position="224"/>
        <end position="240"/>
    </location>
</feature>
<evidence type="ECO:0000256" key="1">
    <source>
        <dbReference type="SAM" id="MobiDB-lite"/>
    </source>
</evidence>
<evidence type="ECO:0000313" key="4">
    <source>
        <dbReference type="Proteomes" id="UP001208689"/>
    </source>
</evidence>
<evidence type="ECO:0008006" key="5">
    <source>
        <dbReference type="Google" id="ProtNLM"/>
    </source>
</evidence>
<organism evidence="3 4">
    <name type="scientific">Candidatus Lokiarchaeum ossiferum</name>
    <dbReference type="NCBI Taxonomy" id="2951803"/>
    <lineage>
        <taxon>Archaea</taxon>
        <taxon>Promethearchaeati</taxon>
        <taxon>Promethearchaeota</taxon>
        <taxon>Promethearchaeia</taxon>
        <taxon>Promethearchaeales</taxon>
        <taxon>Promethearchaeaceae</taxon>
        <taxon>Candidatus Lokiarchaeum</taxon>
    </lineage>
</organism>
<dbReference type="Proteomes" id="UP001208689">
    <property type="component" value="Chromosome"/>
</dbReference>
<feature type="region of interest" description="Disordered" evidence="1">
    <location>
        <begin position="217"/>
        <end position="240"/>
    </location>
</feature>
<accession>A0ABY6HY76</accession>
<feature type="transmembrane region" description="Helical" evidence="2">
    <location>
        <begin position="40"/>
        <end position="58"/>
    </location>
</feature>
<proteinExistence type="predicted"/>
<dbReference type="EMBL" id="CP104013">
    <property type="protein sequence ID" value="UYP48478.1"/>
    <property type="molecule type" value="Genomic_DNA"/>
</dbReference>
<feature type="transmembrane region" description="Helical" evidence="2">
    <location>
        <begin position="70"/>
        <end position="94"/>
    </location>
</feature>
<sequence length="296" mass="32586">MTKDEAISKSYSNFFINTLILELIFVSFDIFMSGLIFGHFGMYVGFFLVLLFFSWVAFRSFKKSMKGGIVYGGASAGTAMARLIIYIVFLPAMIISQKRIKALYPETSNQSANIPPQINSVAIGNPTFKTNSIAKPNKTKPVSPKISPKVKSSKKTAYKPAPKTSTNPIFDNTPKTTTNPIFNNPPKPTTNPIFDHTPKPTTNPIFDHTPKPTTNPIFDHAPKPTTNPIFNNTPKTTTNPIFDPISNSQETRIINPVRISKAGLNTAKTSKKCPSCGKNIKNLASIYCDHCGNSIF</sequence>
<keyword evidence="2" id="KW-0812">Transmembrane</keyword>
<reference evidence="3" key="1">
    <citation type="submission" date="2022-09" db="EMBL/GenBank/DDBJ databases">
        <title>Actin cytoskeleton and complex cell architecture in an #Asgard archaeon.</title>
        <authorList>
            <person name="Ponce Toledo R.I."/>
            <person name="Schleper C."/>
            <person name="Rodrigues Oliveira T."/>
            <person name="Wollweber F."/>
            <person name="Xu J."/>
            <person name="Rittmann S."/>
            <person name="Klingl A."/>
            <person name="Pilhofer M."/>
        </authorList>
    </citation>
    <scope>NUCLEOTIDE SEQUENCE</scope>
    <source>
        <strain evidence="3">B-35</strain>
    </source>
</reference>
<feature type="compositionally biased region" description="Polar residues" evidence="1">
    <location>
        <begin position="163"/>
        <end position="182"/>
    </location>
</feature>
<protein>
    <recommendedName>
        <fullName evidence="5">Zinc ribbon domain-containing protein</fullName>
    </recommendedName>
</protein>
<evidence type="ECO:0000256" key="2">
    <source>
        <dbReference type="SAM" id="Phobius"/>
    </source>
</evidence>
<keyword evidence="2" id="KW-1133">Transmembrane helix</keyword>